<dbReference type="InterPro" id="IPR036259">
    <property type="entry name" value="MFS_trans_sf"/>
</dbReference>
<feature type="transmembrane region" description="Helical" evidence="9">
    <location>
        <begin position="82"/>
        <end position="102"/>
    </location>
</feature>
<feature type="transmembrane region" description="Helical" evidence="9">
    <location>
        <begin position="16"/>
        <end position="42"/>
    </location>
</feature>
<keyword evidence="4 9" id="KW-0812">Transmembrane</keyword>
<proteinExistence type="inferred from homology"/>
<name>A0ABW5H363_9PSEU</name>
<feature type="transmembrane region" description="Helical" evidence="9">
    <location>
        <begin position="260"/>
        <end position="285"/>
    </location>
</feature>
<dbReference type="Gene3D" id="1.20.1250.20">
    <property type="entry name" value="MFS general substrate transporter like domains"/>
    <property type="match status" value="1"/>
</dbReference>
<evidence type="ECO:0000256" key="7">
    <source>
        <dbReference type="ARBA" id="ARBA00038075"/>
    </source>
</evidence>
<dbReference type="Pfam" id="PF07690">
    <property type="entry name" value="MFS_1"/>
    <property type="match status" value="1"/>
</dbReference>
<evidence type="ECO:0000256" key="4">
    <source>
        <dbReference type="ARBA" id="ARBA00022692"/>
    </source>
</evidence>
<evidence type="ECO:0000256" key="8">
    <source>
        <dbReference type="ARBA" id="ARBA00040914"/>
    </source>
</evidence>
<feature type="transmembrane region" description="Helical" evidence="9">
    <location>
        <begin position="316"/>
        <end position="333"/>
    </location>
</feature>
<reference evidence="12" key="1">
    <citation type="journal article" date="2019" name="Int. J. Syst. Evol. Microbiol.">
        <title>The Global Catalogue of Microorganisms (GCM) 10K type strain sequencing project: providing services to taxonomists for standard genome sequencing and annotation.</title>
        <authorList>
            <consortium name="The Broad Institute Genomics Platform"/>
            <consortium name="The Broad Institute Genome Sequencing Center for Infectious Disease"/>
            <person name="Wu L."/>
            <person name="Ma J."/>
        </authorList>
    </citation>
    <scope>NUCLEOTIDE SEQUENCE [LARGE SCALE GENOMIC DNA]</scope>
    <source>
        <strain evidence="12">CGMCC 4.7641</strain>
    </source>
</reference>
<evidence type="ECO:0000256" key="1">
    <source>
        <dbReference type="ARBA" id="ARBA00004429"/>
    </source>
</evidence>
<keyword evidence="12" id="KW-1185">Reference proteome</keyword>
<feature type="transmembrane region" description="Helical" evidence="9">
    <location>
        <begin position="354"/>
        <end position="376"/>
    </location>
</feature>
<dbReference type="SUPFAM" id="SSF103473">
    <property type="entry name" value="MFS general substrate transporter"/>
    <property type="match status" value="1"/>
</dbReference>
<feature type="domain" description="Major facilitator superfamily (MFS) profile" evidence="10">
    <location>
        <begin position="1"/>
        <end position="198"/>
    </location>
</feature>
<feature type="transmembrane region" description="Helical" evidence="9">
    <location>
        <begin position="292"/>
        <end position="310"/>
    </location>
</feature>
<evidence type="ECO:0000313" key="12">
    <source>
        <dbReference type="Proteomes" id="UP001597483"/>
    </source>
</evidence>
<evidence type="ECO:0000256" key="9">
    <source>
        <dbReference type="SAM" id="Phobius"/>
    </source>
</evidence>
<dbReference type="InterPro" id="IPR020846">
    <property type="entry name" value="MFS_dom"/>
</dbReference>
<dbReference type="PANTHER" id="PTHR23513:SF9">
    <property type="entry name" value="ENTEROBACTIN EXPORTER ENTS"/>
    <property type="match status" value="1"/>
</dbReference>
<keyword evidence="6 9" id="KW-0472">Membrane</keyword>
<protein>
    <recommendedName>
        <fullName evidence="8">Multidrug efflux pump Tap</fullName>
    </recommendedName>
</protein>
<accession>A0ABW5H363</accession>
<comment type="caution">
    <text evidence="11">The sequence shown here is derived from an EMBL/GenBank/DDBJ whole genome shotgun (WGS) entry which is preliminary data.</text>
</comment>
<evidence type="ECO:0000313" key="11">
    <source>
        <dbReference type="EMBL" id="MFD2467697.1"/>
    </source>
</evidence>
<feature type="transmembrane region" description="Helical" evidence="9">
    <location>
        <begin position="147"/>
        <end position="168"/>
    </location>
</feature>
<evidence type="ECO:0000256" key="2">
    <source>
        <dbReference type="ARBA" id="ARBA00022448"/>
    </source>
</evidence>
<dbReference type="RefSeq" id="WP_378302654.1">
    <property type="nucleotide sequence ID" value="NZ_JBHUKS010000006.1"/>
</dbReference>
<feature type="transmembrane region" description="Helical" evidence="9">
    <location>
        <begin position="108"/>
        <end position="135"/>
    </location>
</feature>
<keyword evidence="3" id="KW-1003">Cell membrane</keyword>
<evidence type="ECO:0000256" key="3">
    <source>
        <dbReference type="ARBA" id="ARBA00022475"/>
    </source>
</evidence>
<feature type="transmembrane region" description="Helical" evidence="9">
    <location>
        <begin position="234"/>
        <end position="254"/>
    </location>
</feature>
<feature type="transmembrane region" description="Helical" evidence="9">
    <location>
        <begin position="174"/>
        <end position="194"/>
    </location>
</feature>
<dbReference type="InterPro" id="IPR011701">
    <property type="entry name" value="MFS"/>
</dbReference>
<evidence type="ECO:0000256" key="6">
    <source>
        <dbReference type="ARBA" id="ARBA00023136"/>
    </source>
</evidence>
<keyword evidence="5 9" id="KW-1133">Transmembrane helix</keyword>
<evidence type="ECO:0000259" key="10">
    <source>
        <dbReference type="PROSITE" id="PS50850"/>
    </source>
</evidence>
<dbReference type="Proteomes" id="UP001597483">
    <property type="component" value="Unassembled WGS sequence"/>
</dbReference>
<sequence>MRPPSARGRSWDPVPFAVLWAGQFASVLGTLMTNFGIVLWAWQRTGQTTPVAMVEFCSFGAVVVFGPLAGALCDRWGRLRTLVASNAAAALLLAGLATASALSSLSTATVYATLVALGIVLAFQYPALLASVSFLVPQRHYARASGLLSLAMSVAGVVGPATATLVLSHGGLSTIFAIDLATYAFCALALTAVARRVREPAPDPTAPRRGLRHDVAHGFRYIASRPGLRALQTLFFLAYFATMFGVLISPMVLARSGTDGTAALAAVLGAAGAGGIAGGAVTALWGRRRGHLKVILPGFVLIGLLGQVPLGASASPAVWMAASFVGAFLYPLVEAANQALWQSSTPLAEQGRIFAARRVLTESAGVTVLLIAGPLADGVFEPGMREPGWLSSAFGWLTGTGPGSGMAVLLLLSGVLTALAGLWGLTVRALRDLDRAAPAEEHRPENSMTIKER</sequence>
<gene>
    <name evidence="11" type="ORF">ACFSVL_09855</name>
</gene>
<feature type="transmembrane region" description="Helical" evidence="9">
    <location>
        <begin position="406"/>
        <end position="425"/>
    </location>
</feature>
<keyword evidence="2" id="KW-0813">Transport</keyword>
<dbReference type="EMBL" id="JBHUKS010000006">
    <property type="protein sequence ID" value="MFD2467697.1"/>
    <property type="molecule type" value="Genomic_DNA"/>
</dbReference>
<organism evidence="11 12">
    <name type="scientific">Amycolatopsis silviterrae</name>
    <dbReference type="NCBI Taxonomy" id="1656914"/>
    <lineage>
        <taxon>Bacteria</taxon>
        <taxon>Bacillati</taxon>
        <taxon>Actinomycetota</taxon>
        <taxon>Actinomycetes</taxon>
        <taxon>Pseudonocardiales</taxon>
        <taxon>Pseudonocardiaceae</taxon>
        <taxon>Amycolatopsis</taxon>
    </lineage>
</organism>
<evidence type="ECO:0000256" key="5">
    <source>
        <dbReference type="ARBA" id="ARBA00022989"/>
    </source>
</evidence>
<dbReference type="PANTHER" id="PTHR23513">
    <property type="entry name" value="INTEGRAL MEMBRANE EFFLUX PROTEIN-RELATED"/>
    <property type="match status" value="1"/>
</dbReference>
<feature type="transmembrane region" description="Helical" evidence="9">
    <location>
        <begin position="48"/>
        <end position="70"/>
    </location>
</feature>
<comment type="subcellular location">
    <subcellularLocation>
        <location evidence="1">Cell inner membrane</location>
        <topology evidence="1">Multi-pass membrane protein</topology>
    </subcellularLocation>
</comment>
<dbReference type="PROSITE" id="PS50850">
    <property type="entry name" value="MFS"/>
    <property type="match status" value="1"/>
</dbReference>
<dbReference type="CDD" id="cd06173">
    <property type="entry name" value="MFS_MefA_like"/>
    <property type="match status" value="1"/>
</dbReference>
<comment type="similarity">
    <text evidence="7">Belongs to the major facilitator superfamily. Drug:H(+) antiporter-3 (DHA3) (TC 2.A.1.21) family.</text>
</comment>